<evidence type="ECO:0000256" key="1">
    <source>
        <dbReference type="SAM" id="Phobius"/>
    </source>
</evidence>
<keyword evidence="1" id="KW-0472">Membrane</keyword>
<dbReference type="Proteomes" id="UP000606974">
    <property type="component" value="Unassembled WGS sequence"/>
</dbReference>
<feature type="non-terminal residue" evidence="2">
    <location>
        <position position="1"/>
    </location>
</feature>
<dbReference type="InterPro" id="IPR021842">
    <property type="entry name" value="DUF3435"/>
</dbReference>
<dbReference type="OrthoDB" id="4485682at2759"/>
<accession>A0A8H7AB61</accession>
<evidence type="ECO:0000313" key="2">
    <source>
        <dbReference type="EMBL" id="KAF7502010.1"/>
    </source>
</evidence>
<dbReference type="PANTHER" id="PTHR37535">
    <property type="entry name" value="FLUG DOMAIN PROTEIN"/>
    <property type="match status" value="1"/>
</dbReference>
<gene>
    <name evidence="2" type="ORF">GJ744_010445</name>
</gene>
<name>A0A8H7AB61_9EURO</name>
<comment type="caution">
    <text evidence="2">The sequence shown here is derived from an EMBL/GenBank/DDBJ whole genome shotgun (WGS) entry which is preliminary data.</text>
</comment>
<protein>
    <submittedName>
        <fullName evidence="2">Uncharacterized protein</fullName>
    </submittedName>
</protein>
<reference evidence="2" key="1">
    <citation type="submission" date="2020-02" db="EMBL/GenBank/DDBJ databases">
        <authorList>
            <person name="Palmer J.M."/>
        </authorList>
    </citation>
    <scope>NUCLEOTIDE SEQUENCE</scope>
    <source>
        <strain evidence="2">EPUS1.4</strain>
        <tissue evidence="2">Thallus</tissue>
    </source>
</reference>
<dbReference type="EMBL" id="JAACFV010000687">
    <property type="protein sequence ID" value="KAF7502010.1"/>
    <property type="molecule type" value="Genomic_DNA"/>
</dbReference>
<evidence type="ECO:0000313" key="3">
    <source>
        <dbReference type="Proteomes" id="UP000606974"/>
    </source>
</evidence>
<feature type="transmembrane region" description="Helical" evidence="1">
    <location>
        <begin position="97"/>
        <end position="119"/>
    </location>
</feature>
<keyword evidence="1" id="KW-1133">Transmembrane helix</keyword>
<keyword evidence="1" id="KW-0812">Transmembrane</keyword>
<dbReference type="PANTHER" id="PTHR37535:SF4">
    <property type="entry name" value="FLUG DOMAIN-CONTAINING PROTEIN"/>
    <property type="match status" value="1"/>
</dbReference>
<keyword evidence="3" id="KW-1185">Reference proteome</keyword>
<proteinExistence type="predicted"/>
<sequence length="138" mass="16285">MDIRSIPRAKENLHAKITADINDYIDEDLRRIHNLDLTTREKFVMNVDDDNEQAKTLCYDDVTLFLLPNPDGIRDLLAMEVDFKHTKEHQRKPKRKIFVFSEVNNLIFDPVLLMIILALNNDAFESNIRSVRDIFRTR</sequence>
<organism evidence="2 3">
    <name type="scientific">Endocarpon pusillum</name>
    <dbReference type="NCBI Taxonomy" id="364733"/>
    <lineage>
        <taxon>Eukaryota</taxon>
        <taxon>Fungi</taxon>
        <taxon>Dikarya</taxon>
        <taxon>Ascomycota</taxon>
        <taxon>Pezizomycotina</taxon>
        <taxon>Eurotiomycetes</taxon>
        <taxon>Chaetothyriomycetidae</taxon>
        <taxon>Verrucariales</taxon>
        <taxon>Verrucariaceae</taxon>
        <taxon>Endocarpon</taxon>
    </lineage>
</organism>
<dbReference type="Pfam" id="PF11917">
    <property type="entry name" value="DUF3435"/>
    <property type="match status" value="1"/>
</dbReference>
<dbReference type="AlphaFoldDB" id="A0A8H7AB61"/>